<dbReference type="InterPro" id="IPR036389">
    <property type="entry name" value="RNase_III_sf"/>
</dbReference>
<dbReference type="OrthoDB" id="6978002at2759"/>
<evidence type="ECO:0000259" key="1">
    <source>
        <dbReference type="PROSITE" id="PS50142"/>
    </source>
</evidence>
<sequence>MISKSREEIKAAVTKVLGYTFRGDSFLSAALRHTSSVSSQVADVVHRQMTNERLQYVGNDVLCLAVSQHLLETYPEGEPGFMNTCKMDCISNTVLSTFMDHTRLSGLISVSYGCVVTDTIKADAARAILGAVLQDGGEKAACRAALCMVRTEIERVGDMITEMVRERERAVAAQPMRSGPVSEEWLDEGSEVSDSLGCEYQSDETQACNHSWCRGSTPVPQGTAIPPRCTAPVEPKRDIRSGIEVADVYCQIHSMARSHSEPLPDRR</sequence>
<dbReference type="CDD" id="cd00593">
    <property type="entry name" value="RIBOc"/>
    <property type="match status" value="1"/>
</dbReference>
<dbReference type="GO" id="GO:0006396">
    <property type="term" value="P:RNA processing"/>
    <property type="evidence" value="ECO:0007669"/>
    <property type="project" value="InterPro"/>
</dbReference>
<feature type="domain" description="RNase III" evidence="1">
    <location>
        <begin position="10"/>
        <end position="137"/>
    </location>
</feature>
<protein>
    <recommendedName>
        <fullName evidence="1">RNase III domain-containing protein</fullName>
    </recommendedName>
</protein>
<dbReference type="EMBL" id="BDIP01000037">
    <property type="protein sequence ID" value="GIQ79654.1"/>
    <property type="molecule type" value="Genomic_DNA"/>
</dbReference>
<dbReference type="Pfam" id="PF00636">
    <property type="entry name" value="Ribonuclease_3"/>
    <property type="match status" value="1"/>
</dbReference>
<comment type="caution">
    <text evidence="2">The sequence shown here is derived from an EMBL/GenBank/DDBJ whole genome shotgun (WGS) entry which is preliminary data.</text>
</comment>
<dbReference type="AlphaFoldDB" id="A0A9K3CQB8"/>
<name>A0A9K3CQB8_9EUKA</name>
<evidence type="ECO:0000313" key="2">
    <source>
        <dbReference type="EMBL" id="GIQ79654.1"/>
    </source>
</evidence>
<accession>A0A9K3CQB8</accession>
<dbReference type="InterPro" id="IPR000999">
    <property type="entry name" value="RNase_III_dom"/>
</dbReference>
<dbReference type="SMART" id="SM00535">
    <property type="entry name" value="RIBOc"/>
    <property type="match status" value="1"/>
</dbReference>
<organism evidence="2 3">
    <name type="scientific">Kipferlia bialata</name>
    <dbReference type="NCBI Taxonomy" id="797122"/>
    <lineage>
        <taxon>Eukaryota</taxon>
        <taxon>Metamonada</taxon>
        <taxon>Carpediemonas-like organisms</taxon>
        <taxon>Kipferlia</taxon>
    </lineage>
</organism>
<dbReference type="GO" id="GO:0004525">
    <property type="term" value="F:ribonuclease III activity"/>
    <property type="evidence" value="ECO:0007669"/>
    <property type="project" value="InterPro"/>
</dbReference>
<dbReference type="SUPFAM" id="SSF69065">
    <property type="entry name" value="RNase III domain-like"/>
    <property type="match status" value="1"/>
</dbReference>
<reference evidence="2 3" key="1">
    <citation type="journal article" date="2018" name="PLoS ONE">
        <title>The draft genome of Kipferlia bialata reveals reductive genome evolution in fornicate parasites.</title>
        <authorList>
            <person name="Tanifuji G."/>
            <person name="Takabayashi S."/>
            <person name="Kume K."/>
            <person name="Takagi M."/>
            <person name="Nakayama T."/>
            <person name="Kamikawa R."/>
            <person name="Inagaki Y."/>
            <person name="Hashimoto T."/>
        </authorList>
    </citation>
    <scope>NUCLEOTIDE SEQUENCE [LARGE SCALE GENOMIC DNA]</scope>
    <source>
        <strain evidence="2">NY0173</strain>
    </source>
</reference>
<proteinExistence type="predicted"/>
<dbReference type="Proteomes" id="UP000265618">
    <property type="component" value="Unassembled WGS sequence"/>
</dbReference>
<evidence type="ECO:0000313" key="3">
    <source>
        <dbReference type="Proteomes" id="UP000265618"/>
    </source>
</evidence>
<keyword evidence="3" id="KW-1185">Reference proteome</keyword>
<dbReference type="PROSITE" id="PS50142">
    <property type="entry name" value="RNASE_3_2"/>
    <property type="match status" value="1"/>
</dbReference>
<dbReference type="Gene3D" id="1.10.1520.10">
    <property type="entry name" value="Ribonuclease III domain"/>
    <property type="match status" value="1"/>
</dbReference>
<gene>
    <name evidence="2" type="ORF">KIPB_000326</name>
</gene>